<evidence type="ECO:0000313" key="2">
    <source>
        <dbReference type="Proteomes" id="UP000501602"/>
    </source>
</evidence>
<gene>
    <name evidence="1" type="ORF">HER31_07700</name>
</gene>
<dbReference type="RefSeq" id="WP_168660028.1">
    <property type="nucleotide sequence ID" value="NZ_CP051180.1"/>
</dbReference>
<sequence length="277" mass="31371">MSKMISTSALAKQMNVTSKVLFSRFERAGYLVRCDNQWVLTALGLSAGGETTLHEKYGRYVVWPETLLLAEPAELQSARDLAQSLSVSEYELRQLLLQLGWLQQGAGGLVLTPEGRRNGAGQRLFASGPVSYWPVDIDKHGSLKRVLNTYLGLDAEANSTHKSVKAFQHRFNSRYRTMSGHWVANLAHLKLANWFYLHEINFAFEQPWPESPQLISDFFIPSLALYIEVLDSDNQEQQQRLAQFQQHQHQYLVLSEDEISAGSAQLMPKLRAMGLTF</sequence>
<protein>
    <submittedName>
        <fullName evidence="1">Uncharacterized protein</fullName>
    </submittedName>
</protein>
<accession>A0A6H1UCE2</accession>
<dbReference type="KEGG" id="fes:HER31_07700"/>
<evidence type="ECO:0000313" key="1">
    <source>
        <dbReference type="EMBL" id="QIZ76767.1"/>
    </source>
</evidence>
<organism evidence="1 2">
    <name type="scientific">Ferrimonas lipolytica</name>
    <dbReference type="NCBI Taxonomy" id="2724191"/>
    <lineage>
        <taxon>Bacteria</taxon>
        <taxon>Pseudomonadati</taxon>
        <taxon>Pseudomonadota</taxon>
        <taxon>Gammaproteobacteria</taxon>
        <taxon>Alteromonadales</taxon>
        <taxon>Ferrimonadaceae</taxon>
        <taxon>Ferrimonas</taxon>
    </lineage>
</organism>
<proteinExistence type="predicted"/>
<reference evidence="1 2" key="1">
    <citation type="submission" date="2020-04" db="EMBL/GenBank/DDBJ databases">
        <title>Ferrimonas sp. S7 isolated from sea water.</title>
        <authorList>
            <person name="Bae S.S."/>
            <person name="Baek K."/>
        </authorList>
    </citation>
    <scope>NUCLEOTIDE SEQUENCE [LARGE SCALE GENOMIC DNA]</scope>
    <source>
        <strain evidence="1 2">S7</strain>
    </source>
</reference>
<dbReference type="EMBL" id="CP051180">
    <property type="protein sequence ID" value="QIZ76767.1"/>
    <property type="molecule type" value="Genomic_DNA"/>
</dbReference>
<dbReference type="AlphaFoldDB" id="A0A6H1UCE2"/>
<dbReference type="Proteomes" id="UP000501602">
    <property type="component" value="Chromosome"/>
</dbReference>
<keyword evidence="2" id="KW-1185">Reference proteome</keyword>
<name>A0A6H1UCE2_9GAMM</name>